<evidence type="ECO:0000256" key="1">
    <source>
        <dbReference type="SAM" id="Phobius"/>
    </source>
</evidence>
<dbReference type="Proteomes" id="UP000295632">
    <property type="component" value="Unassembled WGS sequence"/>
</dbReference>
<dbReference type="EMBL" id="SNYJ01000005">
    <property type="protein sequence ID" value="TDQ40790.1"/>
    <property type="molecule type" value="Genomic_DNA"/>
</dbReference>
<keyword evidence="1" id="KW-0812">Transmembrane</keyword>
<accession>A0A4R6U336</accession>
<organism evidence="2 3">
    <name type="scientific">Aureibacillus halotolerans</name>
    <dbReference type="NCBI Taxonomy" id="1508390"/>
    <lineage>
        <taxon>Bacteria</taxon>
        <taxon>Bacillati</taxon>
        <taxon>Bacillota</taxon>
        <taxon>Bacilli</taxon>
        <taxon>Bacillales</taxon>
        <taxon>Bacillaceae</taxon>
        <taxon>Aureibacillus</taxon>
    </lineage>
</organism>
<gene>
    <name evidence="2" type="ORF">EV213_105136</name>
</gene>
<evidence type="ECO:0000313" key="3">
    <source>
        <dbReference type="Proteomes" id="UP000295632"/>
    </source>
</evidence>
<keyword evidence="3" id="KW-1185">Reference proteome</keyword>
<feature type="transmembrane region" description="Helical" evidence="1">
    <location>
        <begin position="25"/>
        <end position="48"/>
    </location>
</feature>
<evidence type="ECO:0000313" key="2">
    <source>
        <dbReference type="EMBL" id="TDQ40790.1"/>
    </source>
</evidence>
<proteinExistence type="predicted"/>
<dbReference type="AlphaFoldDB" id="A0A4R6U336"/>
<reference evidence="2 3" key="1">
    <citation type="submission" date="2019-03" db="EMBL/GenBank/DDBJ databases">
        <title>Genomic Encyclopedia of Type Strains, Phase IV (KMG-IV): sequencing the most valuable type-strain genomes for metagenomic binning, comparative biology and taxonomic classification.</title>
        <authorList>
            <person name="Goeker M."/>
        </authorList>
    </citation>
    <scope>NUCLEOTIDE SEQUENCE [LARGE SCALE GENOMIC DNA]</scope>
    <source>
        <strain evidence="2 3">DSM 28697</strain>
    </source>
</reference>
<keyword evidence="1" id="KW-0472">Membrane</keyword>
<name>A0A4R6U336_9BACI</name>
<comment type="caution">
    <text evidence="2">The sequence shown here is derived from an EMBL/GenBank/DDBJ whole genome shotgun (WGS) entry which is preliminary data.</text>
</comment>
<dbReference type="RefSeq" id="WP_133579986.1">
    <property type="nucleotide sequence ID" value="NZ_SNYJ01000005.1"/>
</dbReference>
<sequence>MSIIVICILIAISNAIFMGIMTDSGILGALFLSLAPTLFMCTVINLLYDILIRINAALAPPLFRKKEETTPHRSSEQR</sequence>
<protein>
    <submittedName>
        <fullName evidence="2">Uncharacterized protein</fullName>
    </submittedName>
</protein>
<keyword evidence="1" id="KW-1133">Transmembrane helix</keyword>